<accession>B7JU57</accession>
<dbReference type="Proteomes" id="UP000001363">
    <property type="component" value="Plasmid pAH820_272"/>
</dbReference>
<organism evidence="1 2">
    <name type="scientific">Bacillus cereus (strain AH820)</name>
    <dbReference type="NCBI Taxonomy" id="405535"/>
    <lineage>
        <taxon>Bacteria</taxon>
        <taxon>Bacillati</taxon>
        <taxon>Bacillota</taxon>
        <taxon>Bacilli</taxon>
        <taxon>Bacillales</taxon>
        <taxon>Bacillaceae</taxon>
        <taxon>Bacillus</taxon>
        <taxon>Bacillus cereus group</taxon>
    </lineage>
</organism>
<dbReference type="EMBL" id="CP001285">
    <property type="protein sequence ID" value="ACK92921.1"/>
    <property type="molecule type" value="Genomic_DNA"/>
</dbReference>
<proteinExistence type="predicted"/>
<dbReference type="HOGENOM" id="CLU_3265172_0_0_9"/>
<sequence length="41" mass="4884">MLNQINLKEYNLLKKNPQKYEFLGIRYIIRINGLTLVSFLA</sequence>
<dbReference type="AlphaFoldDB" id="B7JU57"/>
<gene>
    <name evidence="1" type="ordered locus">BCAH820_B0308</name>
</gene>
<protein>
    <submittedName>
        <fullName evidence="1">Uncharacterized protein</fullName>
    </submittedName>
</protein>
<evidence type="ECO:0000313" key="1">
    <source>
        <dbReference type="EMBL" id="ACK92921.1"/>
    </source>
</evidence>
<keyword evidence="1" id="KW-0614">Plasmid</keyword>
<evidence type="ECO:0000313" key="2">
    <source>
        <dbReference type="Proteomes" id="UP000001363"/>
    </source>
</evidence>
<reference evidence="1 2" key="1">
    <citation type="submission" date="2008-10" db="EMBL/GenBank/DDBJ databases">
        <title>Genome sequence of Bacillus cereus AH820.</title>
        <authorList>
            <person name="Dodson R.J."/>
            <person name="Durkin A.S."/>
            <person name="Rosovitz M.J."/>
            <person name="Rasko D.A."/>
            <person name="Hoffmaster A."/>
            <person name="Ravel J."/>
            <person name="Sutton G."/>
        </authorList>
    </citation>
    <scope>NUCLEOTIDE SEQUENCE [LARGE SCALE GENOMIC DNA]</scope>
    <source>
        <strain evidence="2">AH820</strain>
        <plasmid evidence="2">Plasmid pAH820_272</plasmid>
    </source>
</reference>
<name>B7JU57_BACC0</name>
<geneLocation type="plasmid" evidence="1 2">
    <name>pAH820_272</name>
</geneLocation>
<dbReference type="KEGG" id="bcu:BCAH820_B0308"/>